<organism evidence="2 3">
    <name type="scientific">Curtobacterium herbarum</name>
    <dbReference type="NCBI Taxonomy" id="150122"/>
    <lineage>
        <taxon>Bacteria</taxon>
        <taxon>Bacillati</taxon>
        <taxon>Actinomycetota</taxon>
        <taxon>Actinomycetes</taxon>
        <taxon>Micrococcales</taxon>
        <taxon>Microbacteriaceae</taxon>
        <taxon>Curtobacterium</taxon>
    </lineage>
</organism>
<proteinExistence type="predicted"/>
<feature type="domain" description="N-acetyltransferase" evidence="1">
    <location>
        <begin position="37"/>
        <end position="193"/>
    </location>
</feature>
<dbReference type="InterPro" id="IPR016181">
    <property type="entry name" value="Acyl_CoA_acyltransferase"/>
</dbReference>
<name>A0ABP4KAT4_9MICO</name>
<dbReference type="InterPro" id="IPR000182">
    <property type="entry name" value="GNAT_dom"/>
</dbReference>
<dbReference type="Proteomes" id="UP001501742">
    <property type="component" value="Unassembled WGS sequence"/>
</dbReference>
<dbReference type="EMBL" id="BAAAJX010000016">
    <property type="protein sequence ID" value="GAA1494461.1"/>
    <property type="molecule type" value="Genomic_DNA"/>
</dbReference>
<reference evidence="3" key="1">
    <citation type="journal article" date="2019" name="Int. J. Syst. Evol. Microbiol.">
        <title>The Global Catalogue of Microorganisms (GCM) 10K type strain sequencing project: providing services to taxonomists for standard genome sequencing and annotation.</title>
        <authorList>
            <consortium name="The Broad Institute Genomics Platform"/>
            <consortium name="The Broad Institute Genome Sequencing Center for Infectious Disease"/>
            <person name="Wu L."/>
            <person name="Ma J."/>
        </authorList>
    </citation>
    <scope>NUCLEOTIDE SEQUENCE [LARGE SCALE GENOMIC DNA]</scope>
    <source>
        <strain evidence="3">JCM 12140</strain>
    </source>
</reference>
<comment type="caution">
    <text evidence="2">The sequence shown here is derived from an EMBL/GenBank/DDBJ whole genome shotgun (WGS) entry which is preliminary data.</text>
</comment>
<keyword evidence="3" id="KW-1185">Reference proteome</keyword>
<dbReference type="Gene3D" id="3.40.630.30">
    <property type="match status" value="1"/>
</dbReference>
<evidence type="ECO:0000313" key="2">
    <source>
        <dbReference type="EMBL" id="GAA1494461.1"/>
    </source>
</evidence>
<dbReference type="PROSITE" id="PS51186">
    <property type="entry name" value="GNAT"/>
    <property type="match status" value="1"/>
</dbReference>
<gene>
    <name evidence="2" type="ORF">GCM10009627_28070</name>
</gene>
<sequence length="193" mass="21066">MTDRLPRQGAGCQELYDPSRHVDRYGQDMGERGSATAVIRAATIDDAASIARLHAASWRETYGRFVDDPDTNPWFDVDRRVSMWSSNLEDQTFTAVVAIEEVGMIGFAAVQATAEEPAAVRPEELSMLYVLEHAHGSGTGQALLDAVLGERPASLWVAADNPRAHSFYRRNGFIADGAISSFGPIGTTVRLVR</sequence>
<dbReference type="Pfam" id="PF13508">
    <property type="entry name" value="Acetyltransf_7"/>
    <property type="match status" value="1"/>
</dbReference>
<evidence type="ECO:0000259" key="1">
    <source>
        <dbReference type="PROSITE" id="PS51186"/>
    </source>
</evidence>
<protein>
    <submittedName>
        <fullName evidence="2">GNAT family N-acetyltransferase</fullName>
    </submittedName>
</protein>
<evidence type="ECO:0000313" key="3">
    <source>
        <dbReference type="Proteomes" id="UP001501742"/>
    </source>
</evidence>
<accession>A0ABP4KAT4</accession>
<dbReference type="SUPFAM" id="SSF55729">
    <property type="entry name" value="Acyl-CoA N-acyltransferases (Nat)"/>
    <property type="match status" value="1"/>
</dbReference>